<evidence type="ECO:0000313" key="10">
    <source>
        <dbReference type="Proteomes" id="UP001236415"/>
    </source>
</evidence>
<dbReference type="PANTHER" id="PTHR36122">
    <property type="entry name" value="NICOTINAMIDE RIBOSIDE TRANSPORTER PNUC"/>
    <property type="match status" value="1"/>
</dbReference>
<evidence type="ECO:0000256" key="4">
    <source>
        <dbReference type="ARBA" id="ARBA00022475"/>
    </source>
</evidence>
<comment type="subcellular location">
    <subcellularLocation>
        <location evidence="1">Cell membrane</location>
        <topology evidence="1">Multi-pass membrane protein</topology>
    </subcellularLocation>
</comment>
<keyword evidence="7 8" id="KW-0472">Membrane</keyword>
<evidence type="ECO:0000313" key="9">
    <source>
        <dbReference type="EMBL" id="WIV19406.1"/>
    </source>
</evidence>
<proteinExistence type="inferred from homology"/>
<feature type="transmembrane region" description="Helical" evidence="8">
    <location>
        <begin position="6"/>
        <end position="29"/>
    </location>
</feature>
<keyword evidence="10" id="KW-1185">Reference proteome</keyword>
<feature type="transmembrane region" description="Helical" evidence="8">
    <location>
        <begin position="50"/>
        <end position="66"/>
    </location>
</feature>
<evidence type="ECO:0000256" key="8">
    <source>
        <dbReference type="SAM" id="Phobius"/>
    </source>
</evidence>
<keyword evidence="3" id="KW-0813">Transport</keyword>
<feature type="transmembrane region" description="Helical" evidence="8">
    <location>
        <begin position="113"/>
        <end position="130"/>
    </location>
</feature>
<dbReference type="RefSeq" id="WP_285745479.1">
    <property type="nucleotide sequence ID" value="NZ_CP127162.1"/>
</dbReference>
<keyword evidence="4" id="KW-1003">Cell membrane</keyword>
<feature type="transmembrane region" description="Helical" evidence="8">
    <location>
        <begin position="169"/>
        <end position="193"/>
    </location>
</feature>
<dbReference type="Pfam" id="PF04973">
    <property type="entry name" value="NMN_transporter"/>
    <property type="match status" value="1"/>
</dbReference>
<evidence type="ECO:0000256" key="1">
    <source>
        <dbReference type="ARBA" id="ARBA00004651"/>
    </source>
</evidence>
<keyword evidence="6 8" id="KW-1133">Transmembrane helix</keyword>
<name>A0ABY8X7H4_9BACL</name>
<evidence type="ECO:0000256" key="6">
    <source>
        <dbReference type="ARBA" id="ARBA00022989"/>
    </source>
</evidence>
<evidence type="ECO:0000256" key="7">
    <source>
        <dbReference type="ARBA" id="ARBA00023136"/>
    </source>
</evidence>
<gene>
    <name evidence="9" type="primary">pnuC</name>
    <name evidence="9" type="ORF">QPK24_01100</name>
</gene>
<dbReference type="Proteomes" id="UP001236415">
    <property type="component" value="Chromosome"/>
</dbReference>
<protein>
    <submittedName>
        <fullName evidence="9">Nicotinamide riboside transporter PnuC</fullName>
    </submittedName>
</protein>
<organism evidence="9 10">
    <name type="scientific">Paenibacillus polygoni</name>
    <dbReference type="NCBI Taxonomy" id="3050112"/>
    <lineage>
        <taxon>Bacteria</taxon>
        <taxon>Bacillati</taxon>
        <taxon>Bacillota</taxon>
        <taxon>Bacilli</taxon>
        <taxon>Bacillales</taxon>
        <taxon>Paenibacillaceae</taxon>
        <taxon>Paenibacillus</taxon>
    </lineage>
</organism>
<feature type="transmembrane region" description="Helical" evidence="8">
    <location>
        <begin position="72"/>
        <end position="93"/>
    </location>
</feature>
<dbReference type="EMBL" id="CP127162">
    <property type="protein sequence ID" value="WIV19406.1"/>
    <property type="molecule type" value="Genomic_DNA"/>
</dbReference>
<feature type="transmembrane region" description="Helical" evidence="8">
    <location>
        <begin position="136"/>
        <end position="157"/>
    </location>
</feature>
<comment type="similarity">
    <text evidence="2">Belongs to the nicotinamide ribonucleoside (NR) uptake permease (TC 4.B.1) family.</text>
</comment>
<evidence type="ECO:0000256" key="3">
    <source>
        <dbReference type="ARBA" id="ARBA00022448"/>
    </source>
</evidence>
<sequence>MGKCLRHPLFIIGASILAVIVGIIMKAPLLDTVVSVLGMVHVWLLMKEKMLNFIFGIIAFGCYVYIYVSSGLYAMAVVAFVQTMFLCYGWFFWNKQKQGDEVPRTNRFTRKQLQFWILGMVAAWFIWGLLEKNVFGGSLPFLNSLTAVIGLVAEFWLSRKYLENWHLFILSDALAVCTVLLSGLYPMAILYGINTLLSVQGLREWKANEHNKKIKKMNIA</sequence>
<evidence type="ECO:0000256" key="5">
    <source>
        <dbReference type="ARBA" id="ARBA00022692"/>
    </source>
</evidence>
<dbReference type="PANTHER" id="PTHR36122:SF2">
    <property type="entry name" value="NICOTINAMIDE RIBOSIDE TRANSPORTER PNUC"/>
    <property type="match status" value="1"/>
</dbReference>
<reference evidence="9 10" key="1">
    <citation type="submission" date="2023-06" db="EMBL/GenBank/DDBJ databases">
        <title>Paenibacillus polygonum sp. nov., an endophytic bacterium, isolated from Polygonum lapathifolium L. in Nanji Wetland National Nature Reserve, South of Poyang Lake, Jiangxi Province, China.</title>
        <authorList>
            <person name="Yu Z."/>
        </authorList>
    </citation>
    <scope>NUCLEOTIDE SEQUENCE [LARGE SCALE GENOMIC DNA]</scope>
    <source>
        <strain evidence="9 10">C31</strain>
    </source>
</reference>
<dbReference type="NCBIfam" id="TIGR01528">
    <property type="entry name" value="NMN_trans_PnuC"/>
    <property type="match status" value="1"/>
</dbReference>
<accession>A0ABY8X7H4</accession>
<dbReference type="InterPro" id="IPR006419">
    <property type="entry name" value="NMN_transpt_PnuC"/>
</dbReference>
<keyword evidence="5 8" id="KW-0812">Transmembrane</keyword>
<evidence type="ECO:0000256" key="2">
    <source>
        <dbReference type="ARBA" id="ARBA00006669"/>
    </source>
</evidence>